<feature type="region of interest" description="Disordered" evidence="1">
    <location>
        <begin position="1"/>
        <end position="35"/>
    </location>
</feature>
<reference evidence="2" key="1">
    <citation type="journal article" date="2020" name="Stud. Mycol.">
        <title>101 Dothideomycetes genomes: a test case for predicting lifestyles and emergence of pathogens.</title>
        <authorList>
            <person name="Haridas S."/>
            <person name="Albert R."/>
            <person name="Binder M."/>
            <person name="Bloem J."/>
            <person name="Labutti K."/>
            <person name="Salamov A."/>
            <person name="Andreopoulos B."/>
            <person name="Baker S."/>
            <person name="Barry K."/>
            <person name="Bills G."/>
            <person name="Bluhm B."/>
            <person name="Cannon C."/>
            <person name="Castanera R."/>
            <person name="Culley D."/>
            <person name="Daum C."/>
            <person name="Ezra D."/>
            <person name="Gonzalez J."/>
            <person name="Henrissat B."/>
            <person name="Kuo A."/>
            <person name="Liang C."/>
            <person name="Lipzen A."/>
            <person name="Lutzoni F."/>
            <person name="Magnuson J."/>
            <person name="Mondo S."/>
            <person name="Nolan M."/>
            <person name="Ohm R."/>
            <person name="Pangilinan J."/>
            <person name="Park H.-J."/>
            <person name="Ramirez L."/>
            <person name="Alfaro M."/>
            <person name="Sun H."/>
            <person name="Tritt A."/>
            <person name="Yoshinaga Y."/>
            <person name="Zwiers L.-H."/>
            <person name="Turgeon B."/>
            <person name="Goodwin S."/>
            <person name="Spatafora J."/>
            <person name="Crous P."/>
            <person name="Grigoriev I."/>
        </authorList>
    </citation>
    <scope>NUCLEOTIDE SEQUENCE</scope>
    <source>
        <strain evidence="2">CBS 123094</strain>
    </source>
</reference>
<dbReference type="EMBL" id="ML977607">
    <property type="protein sequence ID" value="KAF1998058.1"/>
    <property type="molecule type" value="Genomic_DNA"/>
</dbReference>
<dbReference type="PANTHER" id="PTHR28054">
    <property type="entry name" value="RNA POLYMERASE I-SPECIFIC TRANSCRIPTION INITIATION FACTOR RRN10"/>
    <property type="match status" value="1"/>
</dbReference>
<dbReference type="GO" id="GO:0006360">
    <property type="term" value="P:transcription by RNA polymerase I"/>
    <property type="evidence" value="ECO:0007669"/>
    <property type="project" value="InterPro"/>
</dbReference>
<dbReference type="PANTHER" id="PTHR28054:SF1">
    <property type="entry name" value="RNA POLYMERASE I-SPECIFIC TRANSCRIPTION INITIATION FACTOR RRN10"/>
    <property type="match status" value="1"/>
</dbReference>
<organism evidence="2 3">
    <name type="scientific">Amniculicola lignicola CBS 123094</name>
    <dbReference type="NCBI Taxonomy" id="1392246"/>
    <lineage>
        <taxon>Eukaryota</taxon>
        <taxon>Fungi</taxon>
        <taxon>Dikarya</taxon>
        <taxon>Ascomycota</taxon>
        <taxon>Pezizomycotina</taxon>
        <taxon>Dothideomycetes</taxon>
        <taxon>Pleosporomycetidae</taxon>
        <taxon>Pleosporales</taxon>
        <taxon>Amniculicolaceae</taxon>
        <taxon>Amniculicola</taxon>
    </lineage>
</organism>
<evidence type="ECO:0000313" key="3">
    <source>
        <dbReference type="Proteomes" id="UP000799779"/>
    </source>
</evidence>
<proteinExistence type="predicted"/>
<keyword evidence="3" id="KW-1185">Reference proteome</keyword>
<gene>
    <name evidence="2" type="ORF">P154DRAFT_267224</name>
</gene>
<accession>A0A6A5WA95</accession>
<dbReference type="Proteomes" id="UP000799779">
    <property type="component" value="Unassembled WGS sequence"/>
</dbReference>
<feature type="compositionally biased region" description="Acidic residues" evidence="1">
    <location>
        <begin position="153"/>
        <end position="183"/>
    </location>
</feature>
<feature type="region of interest" description="Disordered" evidence="1">
    <location>
        <begin position="147"/>
        <end position="198"/>
    </location>
</feature>
<evidence type="ECO:0000256" key="1">
    <source>
        <dbReference type="SAM" id="MobiDB-lite"/>
    </source>
</evidence>
<dbReference type="InterPro" id="IPR022793">
    <property type="entry name" value="Rrn10"/>
</dbReference>
<dbReference type="AlphaFoldDB" id="A0A6A5WA95"/>
<name>A0A6A5WA95_9PLEO</name>
<evidence type="ECO:0000313" key="2">
    <source>
        <dbReference type="EMBL" id="KAF1998058.1"/>
    </source>
</evidence>
<protein>
    <submittedName>
        <fullName evidence="2">Uncharacterized protein</fullName>
    </submittedName>
</protein>
<sequence>MASSRPSNFKYPAPEPSSGDESWESGPARSPKSHPTVYDAVAGRINLQHNRPPLRPDEILFKAPNAPTRYAESDYYFAHTKLPADQRLPSSDLLSAIHAYISNFYARTEGKGKAGGKMWKSMDETALIAIGILMEETAREVLGETGDLAFLEGAEDEQQGEEAGEDDAEDSPHEEDSDEESTSGDESRYSDASDGIET</sequence>
<dbReference type="OrthoDB" id="2565191at2759"/>